<accession>A0A444X618</accession>
<organism evidence="2 3">
    <name type="scientific">Arachis hypogaea</name>
    <name type="common">Peanut</name>
    <dbReference type="NCBI Taxonomy" id="3818"/>
    <lineage>
        <taxon>Eukaryota</taxon>
        <taxon>Viridiplantae</taxon>
        <taxon>Streptophyta</taxon>
        <taxon>Embryophyta</taxon>
        <taxon>Tracheophyta</taxon>
        <taxon>Spermatophyta</taxon>
        <taxon>Magnoliopsida</taxon>
        <taxon>eudicotyledons</taxon>
        <taxon>Gunneridae</taxon>
        <taxon>Pentapetalae</taxon>
        <taxon>rosids</taxon>
        <taxon>fabids</taxon>
        <taxon>Fabales</taxon>
        <taxon>Fabaceae</taxon>
        <taxon>Papilionoideae</taxon>
        <taxon>50 kb inversion clade</taxon>
        <taxon>dalbergioids sensu lato</taxon>
        <taxon>Dalbergieae</taxon>
        <taxon>Pterocarpus clade</taxon>
        <taxon>Arachis</taxon>
    </lineage>
</organism>
<keyword evidence="3" id="KW-1185">Reference proteome</keyword>
<dbReference type="AlphaFoldDB" id="A0A444X618"/>
<comment type="caution">
    <text evidence="2">The sequence shown here is derived from an EMBL/GenBank/DDBJ whole genome shotgun (WGS) entry which is preliminary data.</text>
</comment>
<dbReference type="EMBL" id="SDMP01000020">
    <property type="protein sequence ID" value="RYQ85125.1"/>
    <property type="molecule type" value="Genomic_DNA"/>
</dbReference>
<dbReference type="Proteomes" id="UP000289738">
    <property type="component" value="Chromosome B10"/>
</dbReference>
<protein>
    <submittedName>
        <fullName evidence="2">Uncharacterized protein</fullName>
    </submittedName>
</protein>
<evidence type="ECO:0000313" key="3">
    <source>
        <dbReference type="Proteomes" id="UP000289738"/>
    </source>
</evidence>
<reference evidence="2 3" key="1">
    <citation type="submission" date="2019-01" db="EMBL/GenBank/DDBJ databases">
        <title>Sequencing of cultivated peanut Arachis hypogaea provides insights into genome evolution and oil improvement.</title>
        <authorList>
            <person name="Chen X."/>
        </authorList>
    </citation>
    <scope>NUCLEOTIDE SEQUENCE [LARGE SCALE GENOMIC DNA]</scope>
    <source>
        <strain evidence="3">cv. Fuhuasheng</strain>
        <tissue evidence="2">Leaves</tissue>
    </source>
</reference>
<proteinExistence type="predicted"/>
<evidence type="ECO:0000256" key="1">
    <source>
        <dbReference type="SAM" id="MobiDB-lite"/>
    </source>
</evidence>
<feature type="region of interest" description="Disordered" evidence="1">
    <location>
        <begin position="191"/>
        <end position="228"/>
    </location>
</feature>
<gene>
    <name evidence="2" type="ORF">Ahy_B10g104634</name>
</gene>
<sequence length="228" mass="24990">MNLLSIFLKPSTSFTEFQNTIIQKLRMQGMKWVEKLFYKILIFVLRDDVKYNLLVIGSDKDSQVLFHYHRQFSEVRTLELLAKLVDVVCSLGGLNRNPQPLAMASCSSSILVGVSASVPVIAPEVVLVASPSFAADLNRNCDGKIGDTRPFGELSIAMASTPDVVPIFEQDGALDGVKDVLLEDYDDDDVESATIADDRDDDIARSNPVGGRGTASSGTQQYPRAFQL</sequence>
<evidence type="ECO:0000313" key="2">
    <source>
        <dbReference type="EMBL" id="RYQ85125.1"/>
    </source>
</evidence>
<name>A0A444X618_ARAHY</name>